<protein>
    <submittedName>
        <fullName evidence="4">LAMI_0B03224g1_1</fullName>
    </submittedName>
</protein>
<dbReference type="PANTHER" id="PTHR19303:SF74">
    <property type="entry name" value="POGO TRANSPOSABLE ELEMENT WITH KRAB DOMAIN"/>
    <property type="match status" value="1"/>
</dbReference>
<evidence type="ECO:0000313" key="4">
    <source>
        <dbReference type="EMBL" id="SCU80637.1"/>
    </source>
</evidence>
<accession>A0A1G4IUC4</accession>
<dbReference type="Pfam" id="PF03184">
    <property type="entry name" value="DDE_1"/>
    <property type="match status" value="1"/>
</dbReference>
<dbReference type="AlphaFoldDB" id="A0A1G4IUC4"/>
<dbReference type="Gene3D" id="3.30.420.10">
    <property type="entry name" value="Ribonuclease H-like superfamily/Ribonuclease H"/>
    <property type="match status" value="1"/>
</dbReference>
<dbReference type="PANTHER" id="PTHR19303">
    <property type="entry name" value="TRANSPOSON"/>
    <property type="match status" value="1"/>
</dbReference>
<dbReference type="Proteomes" id="UP000191024">
    <property type="component" value="Chromosome B"/>
</dbReference>
<sequence>MSEITRVLHQQDFRKYKTVRKELLRFLAERGIVNVQNDAWVLLLCQNRHSNGVNLFLPLMVAEKTEVVVTEETTEEQEPRLLTAYRTAYRAAYHFKHHEEFPVLLSNSSVSSQMRVGTVYFWDLTVSVFDYLSALNRPLGDYSHLTDSQRQKKFNGEKARIAAKDYLNNSSRTSKSIIASRYGVSLSTLTDAVRRLQRDHETSEGQSGLLMNYRTTSDSESRKRVASVALLNVLNSSVSPSKRCRLIPEVCFKYNIPERTLRDRLRAVNPAISKAAEGIRRRKLSPSAEQFLTTFYAMCGAQNTHISVKQADAICELLATTTDYQESDIFDFTPDASGHVNLSNLLKEQELKLGKNFGWRFRYRNGFASTKAKKMDARRLKASNVDNIAMWLSDDAYSILSSTPPELIFNADEIGFSHTIDNSQKHSRFVSVGVPQGTRRNVVYKVKETEDDTKALTTVTACVSAAGVVIAPMVTVATSTIKDRLACSHFNMRFENLAKPKLHQDAHKNVHVVFTKNGYNNSSAFIEYVKWFDQNTQHLVQSSNGLRHQKRVLIIDNHYSHYCKPVLDFVASKNIVLLLLPPNTTHLLQPLDVGVFSVLKKRVRNLATEWCPSPETTEDGKLRYGHFDILCNFINALYHVLKNGLSGNEICLAFKNSGICPPTEALFNPAIRNVVKHFDSHARLKTIFLHNILPLVECTRSSERRNLAPGLDETIPASPIVPLVNESGFVIGEEGIESLDFLRVDPESVSNAQVEEATVQQTDSSETEENRTTPRNDSINSRLDNEFVSNFTFEDVLKMITDLMKAHNSQENLSIIPKLMNRLDKCSSLAFNGGSNFTITRELFLEQQTNVVGIVMYLVYFGACFLGVKEQTKIEDMIGEIEGQNTSSTKPSKETSRTTTGILKDLSKKNFFKLFPKITSASDRDLVRKIALVQNETTNSASMSQTLIDHLGTTVWSFLQGMLKNEQSVLSMQPEELKERILKTVLESPEALAKAATIRTIFSQDGTMSLSKNDVPIVSKIESVNAVAEEMLDTSLTDAEFGVRVSRLRDLAGLALEELTQGEQDSDSSLEGDTLTEETILDVEDRNQKVFQNWFFVHHVDGVVARLISDRQNANLRKQVQEYEARIDTMTKAIAEMAETARASQIDSFWDPPPCPDSDFREVFFEHAGLV</sequence>
<dbReference type="InterPro" id="IPR050863">
    <property type="entry name" value="CenT-Element_Derived"/>
</dbReference>
<reference evidence="4 5" key="1">
    <citation type="submission" date="2016-03" db="EMBL/GenBank/DDBJ databases">
        <authorList>
            <person name="Devillers H."/>
        </authorList>
    </citation>
    <scope>NUCLEOTIDE SEQUENCE [LARGE SCALE GENOMIC DNA]</scope>
    <source>
        <strain evidence="4">CBS 11717</strain>
    </source>
</reference>
<dbReference type="EMBL" id="LT598464">
    <property type="protein sequence ID" value="SCU80637.1"/>
    <property type="molecule type" value="Genomic_DNA"/>
</dbReference>
<organism evidence="4 5">
    <name type="scientific">Lachancea mirantina</name>
    <dbReference type="NCBI Taxonomy" id="1230905"/>
    <lineage>
        <taxon>Eukaryota</taxon>
        <taxon>Fungi</taxon>
        <taxon>Dikarya</taxon>
        <taxon>Ascomycota</taxon>
        <taxon>Saccharomycotina</taxon>
        <taxon>Saccharomycetes</taxon>
        <taxon>Saccharomycetales</taxon>
        <taxon>Saccharomycetaceae</taxon>
        <taxon>Lachancea</taxon>
    </lineage>
</organism>
<evidence type="ECO:0000259" key="3">
    <source>
        <dbReference type="Pfam" id="PF03184"/>
    </source>
</evidence>
<gene>
    <name evidence="4" type="ORF">LAMI_0B03224G</name>
</gene>
<dbReference type="InterPro" id="IPR004875">
    <property type="entry name" value="DDE_SF_endonuclease_dom"/>
</dbReference>
<feature type="domain" description="DDE-1" evidence="3">
    <location>
        <begin position="456"/>
        <end position="614"/>
    </location>
</feature>
<feature type="compositionally biased region" description="Polar residues" evidence="2">
    <location>
        <begin position="752"/>
        <end position="764"/>
    </location>
</feature>
<evidence type="ECO:0000256" key="1">
    <source>
        <dbReference type="SAM" id="Coils"/>
    </source>
</evidence>
<evidence type="ECO:0000313" key="5">
    <source>
        <dbReference type="Proteomes" id="UP000191024"/>
    </source>
</evidence>
<dbReference type="GO" id="GO:0003677">
    <property type="term" value="F:DNA binding"/>
    <property type="evidence" value="ECO:0007669"/>
    <property type="project" value="TreeGrafter"/>
</dbReference>
<keyword evidence="5" id="KW-1185">Reference proteome</keyword>
<name>A0A1G4IUC4_9SACH</name>
<dbReference type="GO" id="GO:0005634">
    <property type="term" value="C:nucleus"/>
    <property type="evidence" value="ECO:0007669"/>
    <property type="project" value="TreeGrafter"/>
</dbReference>
<feature type="coiled-coil region" evidence="1">
    <location>
        <begin position="1113"/>
        <end position="1140"/>
    </location>
</feature>
<dbReference type="InterPro" id="IPR036397">
    <property type="entry name" value="RNaseH_sf"/>
</dbReference>
<keyword evidence="1" id="KW-0175">Coiled coil</keyword>
<evidence type="ECO:0000256" key="2">
    <source>
        <dbReference type="SAM" id="MobiDB-lite"/>
    </source>
</evidence>
<feature type="region of interest" description="Disordered" evidence="2">
    <location>
        <begin position="752"/>
        <end position="779"/>
    </location>
</feature>
<proteinExistence type="predicted"/>
<dbReference type="OrthoDB" id="4033386at2759"/>